<feature type="compositionally biased region" description="Basic and acidic residues" evidence="7">
    <location>
        <begin position="420"/>
        <end position="429"/>
    </location>
</feature>
<dbReference type="Proteomes" id="UP000694541">
    <property type="component" value="Unplaced"/>
</dbReference>
<feature type="region of interest" description="Disordered" evidence="7">
    <location>
        <begin position="413"/>
        <end position="434"/>
    </location>
</feature>
<keyword evidence="9" id="KW-1185">Reference proteome</keyword>
<protein>
    <submittedName>
        <fullName evidence="8">Armadillo repeat containing 1</fullName>
    </submittedName>
</protein>
<dbReference type="InterPro" id="IPR016617">
    <property type="entry name" value="ARMC1"/>
</dbReference>
<evidence type="ECO:0000256" key="1">
    <source>
        <dbReference type="ARBA" id="ARBA00004173"/>
    </source>
</evidence>
<evidence type="ECO:0000313" key="9">
    <source>
        <dbReference type="Proteomes" id="UP000694541"/>
    </source>
</evidence>
<dbReference type="PANTHER" id="PTHR46840:SF1">
    <property type="entry name" value="ARMADILLO REPEAT-CONTAINING PROTEIN 1"/>
    <property type="match status" value="1"/>
</dbReference>
<evidence type="ECO:0000256" key="5">
    <source>
        <dbReference type="ARBA" id="ARBA00023128"/>
    </source>
</evidence>
<dbReference type="AlphaFoldDB" id="A0A8B9MD40"/>
<evidence type="ECO:0000256" key="6">
    <source>
        <dbReference type="ARBA" id="ARBA00023136"/>
    </source>
</evidence>
<dbReference type="Ensembl" id="ENSANIT00000007230.1">
    <property type="protein sequence ID" value="ENSANIP00000006993.1"/>
    <property type="gene ID" value="ENSANIG00000004759.1"/>
</dbReference>
<reference evidence="8" key="1">
    <citation type="submission" date="2025-08" db="UniProtKB">
        <authorList>
            <consortium name="Ensembl"/>
        </authorList>
    </citation>
    <scope>IDENTIFICATION</scope>
</reference>
<sequence length="456" mass="49653">MEKKLLKKKKKKRELRPPVSSVAFSPAGVCGPLRTAAPGMRSGQGAGQAAASQSRLARNKARREWRRGVGGSAPIGSRSGGGCRGQSGPWRAVRVRRALLPASLLLLPPPSAGRSDPAGDGGAGLSFSAGTSFATQVFCMHGAEKMNSTMSEEPDALSVVNQLRDLAADPLNRRAIVQDQGCLPGLILFLDHPNPPVVHSALLISDHINVCWKGLLGVIHFSFLLELGLSPTLNQALRYLAECRANREKMKSELGMMLSLQNVIQKTTTPGETKLLASEVYDILQSSNMSDMDNVNEMNYRRRKAQFFLGSTNKRAKTVVLHIDGLDDSSRRNLCEEALLKIKGVISFTFQMAVQRCVVRIRSDLKAEALATAIASTKVMKAQQVVKSESGEEMLVPFQETPVEVEQNTDLPEYLPEDESPTKEQDKAVSRVGSHPEGAASWLSTAANFLSRSFYW</sequence>
<dbReference type="GO" id="GO:0016020">
    <property type="term" value="C:membrane"/>
    <property type="evidence" value="ECO:0007669"/>
    <property type="project" value="UniProtKB-SubCell"/>
</dbReference>
<evidence type="ECO:0000256" key="2">
    <source>
        <dbReference type="ARBA" id="ARBA00004370"/>
    </source>
</evidence>
<name>A0A8B9MD40_9AVES</name>
<feature type="compositionally biased region" description="Basic residues" evidence="7">
    <location>
        <begin position="1"/>
        <end position="14"/>
    </location>
</feature>
<dbReference type="SUPFAM" id="SSF55008">
    <property type="entry name" value="HMA, heavy metal-associated domain"/>
    <property type="match status" value="1"/>
</dbReference>
<keyword evidence="4" id="KW-0963">Cytoplasm</keyword>
<reference evidence="8" key="2">
    <citation type="submission" date="2025-09" db="UniProtKB">
        <authorList>
            <consortium name="Ensembl"/>
        </authorList>
    </citation>
    <scope>IDENTIFICATION</scope>
</reference>
<accession>A0A8B9MD40</accession>
<feature type="compositionally biased region" description="Low complexity" evidence="7">
    <location>
        <begin position="41"/>
        <end position="56"/>
    </location>
</feature>
<evidence type="ECO:0000313" key="8">
    <source>
        <dbReference type="Ensembl" id="ENSANIP00000006993.1"/>
    </source>
</evidence>
<comment type="subcellular location">
    <subcellularLocation>
        <location evidence="3">Cytoplasm</location>
    </subcellularLocation>
    <subcellularLocation>
        <location evidence="2">Membrane</location>
    </subcellularLocation>
    <subcellularLocation>
        <location evidence="1">Mitochondrion</location>
    </subcellularLocation>
</comment>
<evidence type="ECO:0000256" key="4">
    <source>
        <dbReference type="ARBA" id="ARBA00022490"/>
    </source>
</evidence>
<dbReference type="GO" id="GO:0046872">
    <property type="term" value="F:metal ion binding"/>
    <property type="evidence" value="ECO:0007669"/>
    <property type="project" value="InterPro"/>
</dbReference>
<feature type="compositionally biased region" description="Gly residues" evidence="7">
    <location>
        <begin position="68"/>
        <end position="85"/>
    </location>
</feature>
<evidence type="ECO:0000256" key="7">
    <source>
        <dbReference type="SAM" id="MobiDB-lite"/>
    </source>
</evidence>
<organism evidence="8 9">
    <name type="scientific">Accipiter nisus</name>
    <name type="common">Eurasian sparrowhawk</name>
    <dbReference type="NCBI Taxonomy" id="211598"/>
    <lineage>
        <taxon>Eukaryota</taxon>
        <taxon>Metazoa</taxon>
        <taxon>Chordata</taxon>
        <taxon>Craniata</taxon>
        <taxon>Vertebrata</taxon>
        <taxon>Euteleostomi</taxon>
        <taxon>Archelosauria</taxon>
        <taxon>Archosauria</taxon>
        <taxon>Dinosauria</taxon>
        <taxon>Saurischia</taxon>
        <taxon>Theropoda</taxon>
        <taxon>Coelurosauria</taxon>
        <taxon>Aves</taxon>
        <taxon>Neognathae</taxon>
        <taxon>Neoaves</taxon>
        <taxon>Telluraves</taxon>
        <taxon>Accipitrimorphae</taxon>
        <taxon>Accipitriformes</taxon>
        <taxon>Accipitridae</taxon>
        <taxon>Accipitrinae</taxon>
        <taxon>Accipiter</taxon>
    </lineage>
</organism>
<dbReference type="InterPro" id="IPR036163">
    <property type="entry name" value="HMA_dom_sf"/>
</dbReference>
<dbReference type="PANTHER" id="PTHR46840">
    <property type="entry name" value="ARMADILLO REPEAT-CONTAINING PROTEIN 1"/>
    <property type="match status" value="1"/>
</dbReference>
<keyword evidence="6" id="KW-0472">Membrane</keyword>
<evidence type="ECO:0000256" key="3">
    <source>
        <dbReference type="ARBA" id="ARBA00004496"/>
    </source>
</evidence>
<dbReference type="GO" id="GO:0005739">
    <property type="term" value="C:mitochondrion"/>
    <property type="evidence" value="ECO:0007669"/>
    <property type="project" value="UniProtKB-SubCell"/>
</dbReference>
<keyword evidence="5" id="KW-0496">Mitochondrion</keyword>
<feature type="region of interest" description="Disordered" evidence="7">
    <location>
        <begin position="1"/>
        <end position="88"/>
    </location>
</feature>
<proteinExistence type="predicted"/>